<sequence>MAEAEKVSAHSAQRHLSPGSLPAQRHLSPAFSRAEAPVPGLSPRSEAPVPGAQSQTRPGAEPGLNQSQDQRTRTRTKTRSSRTRTRTRTMWLMVLLCSVAPLTAAPMSKHHSGAGRMWHITDLHLDPTFHLDPDPAHVCSSSKGAAALAPGPFGDYLCDAPYRLLLSALDTLGRMVKEDDFVIWTGDSPPHVPPAELSTDLVIQILANLTLTIQDKLPKVQVFPAVGNHDYWPQDQMPDSPNDIYSAAARLWSPWLQEGALQTFVKGGFYSQLLRPGLRIVSLNTILYYGPNAATLNSSDPAGQFQWLQGTLEGAERNQEQVYVIAHVPVGFLPFVRNTTAMRREHNERLSAMFVRFSHVIKGQFYGHTHRDSLMVLRDQSGPVAVLPEPDRSQLQQRAQWRLEYVLTEAFALKDLSPASLLSLASDLLPPSSKAFLTYFNHFNVEFNPRLSCEGRCKVDQVCAVLNVAQSGYERCLGLQGHG</sequence>
<dbReference type="FunFam" id="3.60.21.10:FF:000143">
    <property type="entry name" value="Acid sphingomyelinase-like phosphodiesterase"/>
    <property type="match status" value="1"/>
</dbReference>
<comment type="subcellular location">
    <subcellularLocation>
        <location evidence="2">Secreted</location>
    </subcellularLocation>
</comment>
<evidence type="ECO:0000256" key="1">
    <source>
        <dbReference type="ARBA" id="ARBA00001947"/>
    </source>
</evidence>
<keyword evidence="14" id="KW-1185">Reference proteome</keyword>
<evidence type="ECO:0008006" key="15">
    <source>
        <dbReference type="Google" id="ProtNLM"/>
    </source>
</evidence>
<dbReference type="SUPFAM" id="SSF56300">
    <property type="entry name" value="Metallo-dependent phosphatases"/>
    <property type="match status" value="1"/>
</dbReference>
<keyword evidence="9" id="KW-0325">Glycoprotein</keyword>
<dbReference type="InterPro" id="IPR041805">
    <property type="entry name" value="ASMase/PPN1_MPP"/>
</dbReference>
<keyword evidence="6" id="KW-0732">Signal</keyword>
<evidence type="ECO:0000256" key="5">
    <source>
        <dbReference type="ARBA" id="ARBA00022723"/>
    </source>
</evidence>
<evidence type="ECO:0000256" key="8">
    <source>
        <dbReference type="ARBA" id="ARBA00022833"/>
    </source>
</evidence>
<dbReference type="InterPro" id="IPR029052">
    <property type="entry name" value="Metallo-depent_PP-like"/>
</dbReference>
<evidence type="ECO:0000256" key="9">
    <source>
        <dbReference type="ARBA" id="ARBA00023180"/>
    </source>
</evidence>
<dbReference type="Pfam" id="PF00149">
    <property type="entry name" value="Metallophos"/>
    <property type="match status" value="1"/>
</dbReference>
<evidence type="ECO:0000256" key="4">
    <source>
        <dbReference type="ARBA" id="ARBA00022525"/>
    </source>
</evidence>
<dbReference type="PANTHER" id="PTHR10340">
    <property type="entry name" value="SPHINGOMYELIN PHOSPHODIESTERASE"/>
    <property type="match status" value="1"/>
</dbReference>
<evidence type="ECO:0000313" key="13">
    <source>
        <dbReference type="EMBL" id="KAK7906703.1"/>
    </source>
</evidence>
<dbReference type="Proteomes" id="UP001460270">
    <property type="component" value="Unassembled WGS sequence"/>
</dbReference>
<dbReference type="InterPro" id="IPR045473">
    <property type="entry name" value="ASM_C"/>
</dbReference>
<evidence type="ECO:0000256" key="10">
    <source>
        <dbReference type="SAM" id="MobiDB-lite"/>
    </source>
</evidence>
<dbReference type="GO" id="GO:0046872">
    <property type="term" value="F:metal ion binding"/>
    <property type="evidence" value="ECO:0007669"/>
    <property type="project" value="UniProtKB-KW"/>
</dbReference>
<dbReference type="GO" id="GO:0008081">
    <property type="term" value="F:phosphoric diester hydrolase activity"/>
    <property type="evidence" value="ECO:0007669"/>
    <property type="project" value="TreeGrafter"/>
</dbReference>
<comment type="cofactor">
    <cofactor evidence="1">
        <name>Zn(2+)</name>
        <dbReference type="ChEBI" id="CHEBI:29105"/>
    </cofactor>
</comment>
<evidence type="ECO:0000313" key="14">
    <source>
        <dbReference type="Proteomes" id="UP001460270"/>
    </source>
</evidence>
<protein>
    <recommendedName>
        <fullName evidence="15">Acid sphingomyelinase-like phosphodiesterase</fullName>
    </recommendedName>
</protein>
<dbReference type="InterPro" id="IPR004843">
    <property type="entry name" value="Calcineurin-like_PHP"/>
</dbReference>
<dbReference type="CDD" id="cd00842">
    <property type="entry name" value="MPP_ASMase"/>
    <property type="match status" value="1"/>
</dbReference>
<evidence type="ECO:0000256" key="2">
    <source>
        <dbReference type="ARBA" id="ARBA00004613"/>
    </source>
</evidence>
<dbReference type="Gene3D" id="3.60.21.10">
    <property type="match status" value="1"/>
</dbReference>
<comment type="caution">
    <text evidence="13">The sequence shown here is derived from an EMBL/GenBank/DDBJ whole genome shotgun (WGS) entry which is preliminary data.</text>
</comment>
<dbReference type="Pfam" id="PF19272">
    <property type="entry name" value="ASMase_C"/>
    <property type="match status" value="1"/>
</dbReference>
<keyword evidence="4" id="KW-0964">Secreted</keyword>
<feature type="compositionally biased region" description="Basic residues" evidence="10">
    <location>
        <begin position="73"/>
        <end position="84"/>
    </location>
</feature>
<dbReference type="GO" id="GO:0005615">
    <property type="term" value="C:extracellular space"/>
    <property type="evidence" value="ECO:0007669"/>
    <property type="project" value="TreeGrafter"/>
</dbReference>
<evidence type="ECO:0000256" key="6">
    <source>
        <dbReference type="ARBA" id="ARBA00022729"/>
    </source>
</evidence>
<evidence type="ECO:0000259" key="12">
    <source>
        <dbReference type="Pfam" id="PF19272"/>
    </source>
</evidence>
<gene>
    <name evidence="13" type="ORF">WMY93_015315</name>
</gene>
<dbReference type="AlphaFoldDB" id="A0AAW0NW82"/>
<proteinExistence type="inferred from homology"/>
<reference evidence="14" key="1">
    <citation type="submission" date="2024-04" db="EMBL/GenBank/DDBJ databases">
        <title>Salinicola lusitanus LLJ914,a marine bacterium isolated from the Okinawa Trough.</title>
        <authorList>
            <person name="Li J."/>
        </authorList>
    </citation>
    <scope>NUCLEOTIDE SEQUENCE [LARGE SCALE GENOMIC DNA]</scope>
</reference>
<evidence type="ECO:0000256" key="3">
    <source>
        <dbReference type="ARBA" id="ARBA00008234"/>
    </source>
</evidence>
<feature type="domain" description="Sphingomyelin phosphodiesterase C-terminal" evidence="12">
    <location>
        <begin position="394"/>
        <end position="478"/>
    </location>
</feature>
<name>A0AAW0NW82_9GOBI</name>
<feature type="domain" description="Calcineurin-like phosphoesterase" evidence="11">
    <location>
        <begin position="116"/>
        <end position="371"/>
    </location>
</feature>
<keyword evidence="5" id="KW-0479">Metal-binding</keyword>
<feature type="region of interest" description="Disordered" evidence="10">
    <location>
        <begin position="1"/>
        <end position="84"/>
    </location>
</feature>
<comment type="similarity">
    <text evidence="3">Belongs to the acid sphingomyelinase family.</text>
</comment>
<dbReference type="EMBL" id="JBBPFD010000011">
    <property type="protein sequence ID" value="KAK7906703.1"/>
    <property type="molecule type" value="Genomic_DNA"/>
</dbReference>
<evidence type="ECO:0000256" key="7">
    <source>
        <dbReference type="ARBA" id="ARBA00022801"/>
    </source>
</evidence>
<dbReference type="PANTHER" id="PTHR10340:SF24">
    <property type="entry name" value="ACID SPHINGOMYELINASE-LIKE PHOSPHODIESTERASE 3A"/>
    <property type="match status" value="1"/>
</dbReference>
<evidence type="ECO:0000259" key="11">
    <source>
        <dbReference type="Pfam" id="PF00149"/>
    </source>
</evidence>
<keyword evidence="8" id="KW-0862">Zinc</keyword>
<organism evidence="13 14">
    <name type="scientific">Mugilogobius chulae</name>
    <name type="common">yellowstripe goby</name>
    <dbReference type="NCBI Taxonomy" id="88201"/>
    <lineage>
        <taxon>Eukaryota</taxon>
        <taxon>Metazoa</taxon>
        <taxon>Chordata</taxon>
        <taxon>Craniata</taxon>
        <taxon>Vertebrata</taxon>
        <taxon>Euteleostomi</taxon>
        <taxon>Actinopterygii</taxon>
        <taxon>Neopterygii</taxon>
        <taxon>Teleostei</taxon>
        <taxon>Neoteleostei</taxon>
        <taxon>Acanthomorphata</taxon>
        <taxon>Gobiaria</taxon>
        <taxon>Gobiiformes</taxon>
        <taxon>Gobioidei</taxon>
        <taxon>Gobiidae</taxon>
        <taxon>Gobionellinae</taxon>
        <taxon>Mugilogobius</taxon>
    </lineage>
</organism>
<accession>A0AAW0NW82</accession>
<keyword evidence="7" id="KW-0378">Hydrolase</keyword>